<feature type="transmembrane region" description="Helical" evidence="2">
    <location>
        <begin position="558"/>
        <end position="579"/>
    </location>
</feature>
<evidence type="ECO:0000256" key="1">
    <source>
        <dbReference type="SAM" id="MobiDB-lite"/>
    </source>
</evidence>
<feature type="region of interest" description="Disordered" evidence="1">
    <location>
        <begin position="1"/>
        <end position="26"/>
    </location>
</feature>
<dbReference type="OrthoDB" id="6021743at2759"/>
<keyword evidence="4" id="KW-1185">Reference proteome</keyword>
<feature type="region of interest" description="Disordered" evidence="1">
    <location>
        <begin position="495"/>
        <end position="531"/>
    </location>
</feature>
<evidence type="ECO:0000313" key="4">
    <source>
        <dbReference type="Proteomes" id="UP000799539"/>
    </source>
</evidence>
<keyword evidence="2" id="KW-0812">Transmembrane</keyword>
<proteinExistence type="predicted"/>
<keyword evidence="2" id="KW-0472">Membrane</keyword>
<feature type="transmembrane region" description="Helical" evidence="2">
    <location>
        <begin position="607"/>
        <end position="631"/>
    </location>
</feature>
<feature type="compositionally biased region" description="Basic and acidic residues" evidence="1">
    <location>
        <begin position="1"/>
        <end position="12"/>
    </location>
</feature>
<keyword evidence="2" id="KW-1133">Transmembrane helix</keyword>
<sequence>MEAEKEEDRSIHIDSNNIRFSNSPARRTQILEVQSPTKSIHPEHNAMSGPIESIHKQADYGMRTTDFFDDESDEEDGLPRAITTDTFESTSRSRSPTKRKQMPPSGQSFVSRCEPKRVSMKALQPESEGYQRMDSNVEQQEPHPDMADTESYVGSVDEYLPQTSPDGTQLPKATARLSSTTRFRTSGLGWNAASQAANYQSVYGNNRASSLYSDKIEQRLGVHQMAYEMLIQNMIHDPELMSNKSATIKDQRVSMLPAALRTFDPRSPRDQLPANPSPERTSSHRSGQSRKKARFVPSPIDVGNTWVSLPSDIVRTPHPHYVRQLHRKDMHRSPPPIPESPGARQSSDSLLTLSIRRSNPNSRSRVTTLTIPASNDYSAIRTNEKGTTEQHTSSHNFDDQDLFHQIHRAYSSLASPFLRTFSARCLTRIVVCGPATRAPDVGHGWLLSPRSPRILAYQGLTDTFSEEKIMEMYRRPTKGKQRFAFVHWARRLAGSGQHHQSQQSSTNERHDEGDLDAEQQRQHSSHSPNDNDAVEDLIFRAEQPEGLEFIVSWSVSRILSALLAVLFLSFAACLLWIFLGNQTAPSEPFSLGSGGFRGAGDRVESGVLIGVLVLLVGLTGFGGWLGISWLVM</sequence>
<name>A0A6A6FD24_9PEZI</name>
<evidence type="ECO:0000256" key="2">
    <source>
        <dbReference type="SAM" id="Phobius"/>
    </source>
</evidence>
<evidence type="ECO:0000313" key="3">
    <source>
        <dbReference type="EMBL" id="KAF2211296.1"/>
    </source>
</evidence>
<reference evidence="3" key="1">
    <citation type="journal article" date="2020" name="Stud. Mycol.">
        <title>101 Dothideomycetes genomes: a test case for predicting lifestyles and emergence of pathogens.</title>
        <authorList>
            <person name="Haridas S."/>
            <person name="Albert R."/>
            <person name="Binder M."/>
            <person name="Bloem J."/>
            <person name="Labutti K."/>
            <person name="Salamov A."/>
            <person name="Andreopoulos B."/>
            <person name="Baker S."/>
            <person name="Barry K."/>
            <person name="Bills G."/>
            <person name="Bluhm B."/>
            <person name="Cannon C."/>
            <person name="Castanera R."/>
            <person name="Culley D."/>
            <person name="Daum C."/>
            <person name="Ezra D."/>
            <person name="Gonzalez J."/>
            <person name="Henrissat B."/>
            <person name="Kuo A."/>
            <person name="Liang C."/>
            <person name="Lipzen A."/>
            <person name="Lutzoni F."/>
            <person name="Magnuson J."/>
            <person name="Mondo S."/>
            <person name="Nolan M."/>
            <person name="Ohm R."/>
            <person name="Pangilinan J."/>
            <person name="Park H.-J."/>
            <person name="Ramirez L."/>
            <person name="Alfaro M."/>
            <person name="Sun H."/>
            <person name="Tritt A."/>
            <person name="Yoshinaga Y."/>
            <person name="Zwiers L.-H."/>
            <person name="Turgeon B."/>
            <person name="Goodwin S."/>
            <person name="Spatafora J."/>
            <person name="Crous P."/>
            <person name="Grigoriev I."/>
        </authorList>
    </citation>
    <scope>NUCLEOTIDE SEQUENCE</scope>
    <source>
        <strain evidence="3">SCOH1-5</strain>
    </source>
</reference>
<feature type="region of interest" description="Disordered" evidence="1">
    <location>
        <begin position="324"/>
        <end position="349"/>
    </location>
</feature>
<feature type="region of interest" description="Disordered" evidence="1">
    <location>
        <begin position="261"/>
        <end position="297"/>
    </location>
</feature>
<feature type="compositionally biased region" description="Low complexity" evidence="1">
    <location>
        <begin position="495"/>
        <end position="505"/>
    </location>
</feature>
<gene>
    <name evidence="3" type="ORF">CERZMDRAFT_98607</name>
</gene>
<dbReference type="AlphaFoldDB" id="A0A6A6FD24"/>
<protein>
    <submittedName>
        <fullName evidence="3">Uncharacterized protein</fullName>
    </submittedName>
</protein>
<dbReference type="EMBL" id="ML992677">
    <property type="protein sequence ID" value="KAF2211296.1"/>
    <property type="molecule type" value="Genomic_DNA"/>
</dbReference>
<feature type="region of interest" description="Disordered" evidence="1">
    <location>
        <begin position="67"/>
        <end position="147"/>
    </location>
</feature>
<dbReference type="Proteomes" id="UP000799539">
    <property type="component" value="Unassembled WGS sequence"/>
</dbReference>
<feature type="compositionally biased region" description="Acidic residues" evidence="1">
    <location>
        <begin position="67"/>
        <end position="76"/>
    </location>
</feature>
<organism evidence="3 4">
    <name type="scientific">Cercospora zeae-maydis SCOH1-5</name>
    <dbReference type="NCBI Taxonomy" id="717836"/>
    <lineage>
        <taxon>Eukaryota</taxon>
        <taxon>Fungi</taxon>
        <taxon>Dikarya</taxon>
        <taxon>Ascomycota</taxon>
        <taxon>Pezizomycotina</taxon>
        <taxon>Dothideomycetes</taxon>
        <taxon>Dothideomycetidae</taxon>
        <taxon>Mycosphaerellales</taxon>
        <taxon>Mycosphaerellaceae</taxon>
        <taxon>Cercospora</taxon>
    </lineage>
</organism>
<feature type="compositionally biased region" description="Polar residues" evidence="1">
    <location>
        <begin position="13"/>
        <end position="26"/>
    </location>
</feature>
<accession>A0A6A6FD24</accession>